<comment type="caution">
    <text evidence="2">The sequence shown here is derived from an EMBL/GenBank/DDBJ whole genome shotgun (WGS) entry which is preliminary data.</text>
</comment>
<dbReference type="EMBL" id="JBHLZP010000220">
    <property type="protein sequence ID" value="MFB9835711.1"/>
    <property type="molecule type" value="Genomic_DNA"/>
</dbReference>
<evidence type="ECO:0000256" key="1">
    <source>
        <dbReference type="SAM" id="MobiDB-lite"/>
    </source>
</evidence>
<gene>
    <name evidence="2" type="ORF">ACFFNX_26365</name>
</gene>
<accession>A0ABV5YMD5</accession>
<feature type="region of interest" description="Disordered" evidence="1">
    <location>
        <begin position="1"/>
        <end position="76"/>
    </location>
</feature>
<evidence type="ECO:0000313" key="2">
    <source>
        <dbReference type="EMBL" id="MFB9835711.1"/>
    </source>
</evidence>
<feature type="compositionally biased region" description="Basic and acidic residues" evidence="1">
    <location>
        <begin position="56"/>
        <end position="65"/>
    </location>
</feature>
<keyword evidence="3" id="KW-1185">Reference proteome</keyword>
<dbReference type="RefSeq" id="WP_378207743.1">
    <property type="nucleotide sequence ID" value="NZ_JBHLZP010000220.1"/>
</dbReference>
<feature type="non-terminal residue" evidence="2">
    <location>
        <position position="76"/>
    </location>
</feature>
<evidence type="ECO:0000313" key="3">
    <source>
        <dbReference type="Proteomes" id="UP001589627"/>
    </source>
</evidence>
<name>A0ABV5YMD5_9ACTN</name>
<organism evidence="2 3">
    <name type="scientific">Actinoallomurus acaciae</name>
    <dbReference type="NCBI Taxonomy" id="502577"/>
    <lineage>
        <taxon>Bacteria</taxon>
        <taxon>Bacillati</taxon>
        <taxon>Actinomycetota</taxon>
        <taxon>Actinomycetes</taxon>
        <taxon>Streptosporangiales</taxon>
        <taxon>Thermomonosporaceae</taxon>
        <taxon>Actinoallomurus</taxon>
    </lineage>
</organism>
<feature type="compositionally biased region" description="Low complexity" evidence="1">
    <location>
        <begin position="20"/>
        <end position="35"/>
    </location>
</feature>
<feature type="compositionally biased region" description="Low complexity" evidence="1">
    <location>
        <begin position="46"/>
        <end position="55"/>
    </location>
</feature>
<reference evidence="2 3" key="1">
    <citation type="submission" date="2024-09" db="EMBL/GenBank/DDBJ databases">
        <authorList>
            <person name="Sun Q."/>
            <person name="Mori K."/>
        </authorList>
    </citation>
    <scope>NUCLEOTIDE SEQUENCE [LARGE SCALE GENOMIC DNA]</scope>
    <source>
        <strain evidence="2 3">TBRC 0563</strain>
    </source>
</reference>
<proteinExistence type="predicted"/>
<protein>
    <submittedName>
        <fullName evidence="2">Uncharacterized protein</fullName>
    </submittedName>
</protein>
<dbReference type="Proteomes" id="UP001589627">
    <property type="component" value="Unassembled WGS sequence"/>
</dbReference>
<feature type="compositionally biased region" description="Low complexity" evidence="1">
    <location>
        <begin position="66"/>
        <end position="76"/>
    </location>
</feature>
<sequence length="76" mass="7275">MTNTPGDPEASWVPPDHESLGGPASDAPAGGSAAPTQETPVGGTGAAVAGSAQAEDGPRTREDLRPPAISAAPASS</sequence>